<evidence type="ECO:0008006" key="3">
    <source>
        <dbReference type="Google" id="ProtNLM"/>
    </source>
</evidence>
<dbReference type="AlphaFoldDB" id="A0A4Q1KL93"/>
<dbReference type="RefSeq" id="WP_129465037.1">
    <property type="nucleotide sequence ID" value="NZ_SBKQ01000011.1"/>
</dbReference>
<name>A0A4Q1KL93_9FLAO</name>
<dbReference type="EMBL" id="SBKQ01000011">
    <property type="protein sequence ID" value="RXR30683.1"/>
    <property type="molecule type" value="Genomic_DNA"/>
</dbReference>
<comment type="caution">
    <text evidence="1">The sequence shown here is derived from an EMBL/GenBank/DDBJ whole genome shotgun (WGS) entry which is preliminary data.</text>
</comment>
<proteinExistence type="predicted"/>
<accession>A0A4Q1KL93</accession>
<reference evidence="2" key="1">
    <citation type="submission" date="2019-01" db="EMBL/GenBank/DDBJ databases">
        <title>Cytophagaceae bacterium strain CAR-16.</title>
        <authorList>
            <person name="Chen W.-M."/>
        </authorList>
    </citation>
    <scope>NUCLEOTIDE SEQUENCE [LARGE SCALE GENOMIC DNA]</scope>
    <source>
        <strain evidence="2">ICH-30</strain>
    </source>
</reference>
<evidence type="ECO:0000313" key="2">
    <source>
        <dbReference type="Proteomes" id="UP000289734"/>
    </source>
</evidence>
<evidence type="ECO:0000313" key="1">
    <source>
        <dbReference type="EMBL" id="RXR30683.1"/>
    </source>
</evidence>
<organism evidence="1 2">
    <name type="scientific">Flavobacterium piscinae</name>
    <dbReference type="NCBI Taxonomy" id="2506424"/>
    <lineage>
        <taxon>Bacteria</taxon>
        <taxon>Pseudomonadati</taxon>
        <taxon>Bacteroidota</taxon>
        <taxon>Flavobacteriia</taxon>
        <taxon>Flavobacteriales</taxon>
        <taxon>Flavobacteriaceae</taxon>
        <taxon>Flavobacterium</taxon>
    </lineage>
</organism>
<dbReference type="OrthoDB" id="1446973at2"/>
<sequence length="129" mass="15082">MTGKMEGYTWLIYLIYPTYLMIKGKKILLEIHIDVKKVMLKSYSIFGGRKELNLDINEIVELDFYRGFVIKYKTSLGKKTETFHLNAEPWNNLYGQIKNLKLAVQDMEQNKIENLNLKTSDIKSTANNL</sequence>
<dbReference type="Proteomes" id="UP000289734">
    <property type="component" value="Unassembled WGS sequence"/>
</dbReference>
<gene>
    <name evidence="1" type="ORF">EQG68_11550</name>
</gene>
<protein>
    <recommendedName>
        <fullName evidence="3">DUF304 domain-containing protein</fullName>
    </recommendedName>
</protein>
<keyword evidence="2" id="KW-1185">Reference proteome</keyword>